<organism evidence="1 2">
    <name type="scientific">Exidia glandulosa HHB12029</name>
    <dbReference type="NCBI Taxonomy" id="1314781"/>
    <lineage>
        <taxon>Eukaryota</taxon>
        <taxon>Fungi</taxon>
        <taxon>Dikarya</taxon>
        <taxon>Basidiomycota</taxon>
        <taxon>Agaricomycotina</taxon>
        <taxon>Agaricomycetes</taxon>
        <taxon>Auriculariales</taxon>
        <taxon>Exidiaceae</taxon>
        <taxon>Exidia</taxon>
    </lineage>
</organism>
<dbReference type="EMBL" id="KV426066">
    <property type="protein sequence ID" value="KZV89694.1"/>
    <property type="molecule type" value="Genomic_DNA"/>
</dbReference>
<protein>
    <recommendedName>
        <fullName evidence="3">F-box domain-containing protein</fullName>
    </recommendedName>
</protein>
<evidence type="ECO:0000313" key="2">
    <source>
        <dbReference type="Proteomes" id="UP000077266"/>
    </source>
</evidence>
<sequence>MQRGATFADLPVELGERIILLVAYQWAVEDKQSLARLARASRAIHALVRPILFDRVVVSARNVSKIRAVLHMFRSTRTLEVEPGLLDDAALVDFYACSSSFPNIDIFTGPLDALLILMPRGNPERIVTRDKFHFDALFTPERLDRGHFSRLMHLRIASKVGTLIVNTQLDSLASLRLTHIMLDLEHIVPCIVDTVSLLLGRLPMLQRLCLLVPSTTRYKRLRDTLESYLPLYRETRVWIATPPQANCLHPVDIEYWLVGEQVQYVS</sequence>
<dbReference type="AlphaFoldDB" id="A0A165FXY7"/>
<evidence type="ECO:0008006" key="3">
    <source>
        <dbReference type="Google" id="ProtNLM"/>
    </source>
</evidence>
<keyword evidence="2" id="KW-1185">Reference proteome</keyword>
<reference evidence="1 2" key="1">
    <citation type="journal article" date="2016" name="Mol. Biol. Evol.">
        <title>Comparative Genomics of Early-Diverging Mushroom-Forming Fungi Provides Insights into the Origins of Lignocellulose Decay Capabilities.</title>
        <authorList>
            <person name="Nagy L.G."/>
            <person name="Riley R."/>
            <person name="Tritt A."/>
            <person name="Adam C."/>
            <person name="Daum C."/>
            <person name="Floudas D."/>
            <person name="Sun H."/>
            <person name="Yadav J.S."/>
            <person name="Pangilinan J."/>
            <person name="Larsson K.H."/>
            <person name="Matsuura K."/>
            <person name="Barry K."/>
            <person name="Labutti K."/>
            <person name="Kuo R."/>
            <person name="Ohm R.A."/>
            <person name="Bhattacharya S.S."/>
            <person name="Shirouzu T."/>
            <person name="Yoshinaga Y."/>
            <person name="Martin F.M."/>
            <person name="Grigoriev I.V."/>
            <person name="Hibbett D.S."/>
        </authorList>
    </citation>
    <scope>NUCLEOTIDE SEQUENCE [LARGE SCALE GENOMIC DNA]</scope>
    <source>
        <strain evidence="1 2">HHB12029</strain>
    </source>
</reference>
<name>A0A165FXY7_EXIGL</name>
<evidence type="ECO:0000313" key="1">
    <source>
        <dbReference type="EMBL" id="KZV89694.1"/>
    </source>
</evidence>
<gene>
    <name evidence="1" type="ORF">EXIGLDRAFT_771516</name>
</gene>
<dbReference type="InParanoid" id="A0A165FXY7"/>
<proteinExistence type="predicted"/>
<dbReference type="Proteomes" id="UP000077266">
    <property type="component" value="Unassembled WGS sequence"/>
</dbReference>
<accession>A0A165FXY7</accession>